<gene>
    <name evidence="2" type="ORF">F53441_10433</name>
</gene>
<dbReference type="Proteomes" id="UP000605986">
    <property type="component" value="Unassembled WGS sequence"/>
</dbReference>
<dbReference type="PANTHER" id="PTHR35186">
    <property type="entry name" value="ANK_REP_REGION DOMAIN-CONTAINING PROTEIN"/>
    <property type="match status" value="1"/>
</dbReference>
<dbReference type="Pfam" id="PF24476">
    <property type="entry name" value="DUF7580"/>
    <property type="match status" value="1"/>
</dbReference>
<dbReference type="OrthoDB" id="3565018at2759"/>
<evidence type="ECO:0000313" key="3">
    <source>
        <dbReference type="Proteomes" id="UP000605986"/>
    </source>
</evidence>
<reference evidence="2" key="1">
    <citation type="submission" date="2020-01" db="EMBL/GenBank/DDBJ databases">
        <title>Identification and distribution of gene clusters putatively required for synthesis of sphingolipid metabolism inhibitors in phylogenetically diverse species of the filamentous fungus Fusarium.</title>
        <authorList>
            <person name="Kim H.-S."/>
            <person name="Busman M."/>
            <person name="Brown D.W."/>
            <person name="Divon H."/>
            <person name="Uhlig S."/>
            <person name="Proctor R.H."/>
        </authorList>
    </citation>
    <scope>NUCLEOTIDE SEQUENCE</scope>
    <source>
        <strain evidence="2">NRRL 53441</strain>
    </source>
</reference>
<comment type="caution">
    <text evidence="2">The sequence shown here is derived from an EMBL/GenBank/DDBJ whole genome shotgun (WGS) entry which is preliminary data.</text>
</comment>
<dbReference type="AlphaFoldDB" id="A0A8H4K9H6"/>
<keyword evidence="3" id="KW-1185">Reference proteome</keyword>
<accession>A0A8H4K9H6</accession>
<dbReference type="PANTHER" id="PTHR35186:SF4">
    <property type="entry name" value="PRION-INHIBITION AND PROPAGATION HELO DOMAIN-CONTAINING PROTEIN"/>
    <property type="match status" value="1"/>
</dbReference>
<name>A0A8H4K9H6_9HYPO</name>
<organism evidence="2 3">
    <name type="scientific">Fusarium austroafricanum</name>
    <dbReference type="NCBI Taxonomy" id="2364996"/>
    <lineage>
        <taxon>Eukaryota</taxon>
        <taxon>Fungi</taxon>
        <taxon>Dikarya</taxon>
        <taxon>Ascomycota</taxon>
        <taxon>Pezizomycotina</taxon>
        <taxon>Sordariomycetes</taxon>
        <taxon>Hypocreomycetidae</taxon>
        <taxon>Hypocreales</taxon>
        <taxon>Nectriaceae</taxon>
        <taxon>Fusarium</taxon>
        <taxon>Fusarium concolor species complex</taxon>
    </lineage>
</organism>
<dbReference type="InterPro" id="IPR056002">
    <property type="entry name" value="DUF7580"/>
</dbReference>
<proteinExistence type="predicted"/>
<dbReference type="EMBL" id="JAADJG010000496">
    <property type="protein sequence ID" value="KAF4445871.1"/>
    <property type="molecule type" value="Genomic_DNA"/>
</dbReference>
<evidence type="ECO:0000313" key="2">
    <source>
        <dbReference type="EMBL" id="KAF4445871.1"/>
    </source>
</evidence>
<feature type="domain" description="DUF7580" evidence="1">
    <location>
        <begin position="193"/>
        <end position="577"/>
    </location>
</feature>
<protein>
    <recommendedName>
        <fullName evidence="1">DUF7580 domain-containing protein</fullName>
    </recommendedName>
</protein>
<sequence length="583" mass="65777">MSGFEVVGIVLGAIPLLVSALEGYTKLMRDWGKAPSELKSLNRQLTTERVKLYNVCNLLISDAVSQQDIEPMLVNPFGPLWRVQETNDRIRQRLWDSYGPFEDTVTEINESLESIMKRLRVHVSNDGQVEWVSKGRVTRDFKKLLYRMNRDDYKDDLSTISKGISDLEVLTRLSIHLEPSRKKQSRGKLFKILRDLSASIYRALCSSILCTDSHDVSLELAPRFIETGHEGEDEKILRDAQFKVAISFEIAEGPATKRFWDEVNIKATASQPAAIPTIYQPEVPTRNAKRVSFGFKEAFSVVGSAKSSHDIKSAMAIFTRPATDIAFIKTCHEKEVKVIPRPVDLCAVLKSARKARPTCYGHLIDTEYNDRHFQVYPLGTPSNSDNWSIVTLDDVLERKKELTPLVSLTEKVRLALAIASSVLQLSKTPWLPETLTRKNVHFFRRNDSLSYKYPFLLATLPEGSQASLNNHERPGCISPSNPTLFALGILLLEIILGSSFEQLRSSEIPIEGNYDGIIRESIAAHRLLEQRVALINPVYKAVVQRCIDCTKSNGLDEDSFRQEVYNDVVMHLEAILDSTEIGI</sequence>
<evidence type="ECO:0000259" key="1">
    <source>
        <dbReference type="Pfam" id="PF24476"/>
    </source>
</evidence>